<comment type="caution">
    <text evidence="1">The sequence shown here is derived from an EMBL/GenBank/DDBJ whole genome shotgun (WGS) entry which is preliminary data.</text>
</comment>
<name>A0ACA9RV82_9GLOM</name>
<dbReference type="EMBL" id="CAJVQC010069198">
    <property type="protein sequence ID" value="CAG8808731.1"/>
    <property type="molecule type" value="Genomic_DNA"/>
</dbReference>
<evidence type="ECO:0000313" key="2">
    <source>
        <dbReference type="Proteomes" id="UP000789920"/>
    </source>
</evidence>
<proteinExistence type="predicted"/>
<dbReference type="Proteomes" id="UP000789920">
    <property type="component" value="Unassembled WGS sequence"/>
</dbReference>
<protein>
    <submittedName>
        <fullName evidence="1">15144_t:CDS:1</fullName>
    </submittedName>
</protein>
<reference evidence="1" key="1">
    <citation type="submission" date="2021-06" db="EMBL/GenBank/DDBJ databases">
        <authorList>
            <person name="Kallberg Y."/>
            <person name="Tangrot J."/>
            <person name="Rosling A."/>
        </authorList>
    </citation>
    <scope>NUCLEOTIDE SEQUENCE</scope>
    <source>
        <strain evidence="1">MA461A</strain>
    </source>
</reference>
<evidence type="ECO:0000313" key="1">
    <source>
        <dbReference type="EMBL" id="CAG8808731.1"/>
    </source>
</evidence>
<organism evidence="1 2">
    <name type="scientific">Racocetra persica</name>
    <dbReference type="NCBI Taxonomy" id="160502"/>
    <lineage>
        <taxon>Eukaryota</taxon>
        <taxon>Fungi</taxon>
        <taxon>Fungi incertae sedis</taxon>
        <taxon>Mucoromycota</taxon>
        <taxon>Glomeromycotina</taxon>
        <taxon>Glomeromycetes</taxon>
        <taxon>Diversisporales</taxon>
        <taxon>Gigasporaceae</taxon>
        <taxon>Racocetra</taxon>
    </lineage>
</organism>
<gene>
    <name evidence="1" type="ORF">RPERSI_LOCUS22698</name>
</gene>
<sequence>MVDFLDKLKKIGFDYATTSGISISPFELGEVVNKENHLARMNPNEFFISVYGAIKGMIDVALKTASAGDLARRLAEASQSIIITAEDCQTRNSILCQENDPALLAEKIYGRCLAQDLTTEQNGVILARNTFLFKKQIQIIQTKQITAVEVRSPLGCELELGICQACYGSDLSRPGEAIALHTAVGIIAAQSLSEPGTQLTMRTFHTGGIAAEEDDIIQGLDKVKQIFDNVKIKELEKAILARNTGEI</sequence>
<accession>A0ACA9RV82</accession>
<keyword evidence="2" id="KW-1185">Reference proteome</keyword>
<feature type="non-terminal residue" evidence="1">
    <location>
        <position position="247"/>
    </location>
</feature>